<evidence type="ECO:0000256" key="9">
    <source>
        <dbReference type="ARBA" id="ARBA00022982"/>
    </source>
</evidence>
<dbReference type="Gene3D" id="2.40.30.10">
    <property type="entry name" value="Translation factors"/>
    <property type="match status" value="1"/>
</dbReference>
<keyword evidence="4" id="KW-0813">Transport</keyword>
<evidence type="ECO:0000256" key="5">
    <source>
        <dbReference type="ARBA" id="ARBA00022475"/>
    </source>
</evidence>
<feature type="transmembrane region" description="Helical" evidence="16">
    <location>
        <begin position="361"/>
        <end position="380"/>
    </location>
</feature>
<evidence type="ECO:0000256" key="13">
    <source>
        <dbReference type="ARBA" id="ARBA00023136"/>
    </source>
</evidence>
<keyword evidence="13 16" id="KW-0472">Membrane</keyword>
<comment type="catalytic activity">
    <reaction evidence="15">
        <text>2 a Fe(II)-siderophore + NADP(+) + H(+) = 2 a Fe(III)-siderophore + NADPH</text>
        <dbReference type="Rhea" id="RHEA:28795"/>
        <dbReference type="Rhea" id="RHEA-COMP:11342"/>
        <dbReference type="Rhea" id="RHEA-COMP:11344"/>
        <dbReference type="ChEBI" id="CHEBI:15378"/>
        <dbReference type="ChEBI" id="CHEBI:29033"/>
        <dbReference type="ChEBI" id="CHEBI:29034"/>
        <dbReference type="ChEBI" id="CHEBI:57783"/>
        <dbReference type="ChEBI" id="CHEBI:58349"/>
        <dbReference type="EC" id="1.16.1.9"/>
    </reaction>
</comment>
<feature type="domain" description="FAD-binding FR-type" evidence="18">
    <location>
        <begin position="395"/>
        <end position="512"/>
    </location>
</feature>
<evidence type="ECO:0000256" key="7">
    <source>
        <dbReference type="ARBA" id="ARBA00022692"/>
    </source>
</evidence>
<proteinExistence type="inferred from homology"/>
<gene>
    <name evidence="19" type="ORF">CANCADRAFT_30728</name>
</gene>
<evidence type="ECO:0000256" key="16">
    <source>
        <dbReference type="SAM" id="Phobius"/>
    </source>
</evidence>
<feature type="chain" id="PRO_5009163273" description="ferric-chelate reductase (NADPH)" evidence="17">
    <location>
        <begin position="19"/>
        <end position="674"/>
    </location>
</feature>
<keyword evidence="11" id="KW-0560">Oxidoreductase</keyword>
<dbReference type="InterPro" id="IPR039261">
    <property type="entry name" value="FNR_nucleotide-bd"/>
</dbReference>
<comment type="similarity">
    <text evidence="2">Belongs to the ferric reductase (FRE) family.</text>
</comment>
<evidence type="ECO:0000256" key="4">
    <source>
        <dbReference type="ARBA" id="ARBA00022448"/>
    </source>
</evidence>
<evidence type="ECO:0000256" key="2">
    <source>
        <dbReference type="ARBA" id="ARBA00006278"/>
    </source>
</evidence>
<dbReference type="Pfam" id="PF08030">
    <property type="entry name" value="NAD_binding_6"/>
    <property type="match status" value="1"/>
</dbReference>
<keyword evidence="8" id="KW-0274">FAD</keyword>
<evidence type="ECO:0000256" key="14">
    <source>
        <dbReference type="ARBA" id="ARBA00023180"/>
    </source>
</evidence>
<dbReference type="PANTHER" id="PTHR32361:SF9">
    <property type="entry name" value="FERRIC REDUCTASE TRANSMEMBRANE COMPONENT 3-RELATED"/>
    <property type="match status" value="1"/>
</dbReference>
<feature type="transmembrane region" description="Helical" evidence="16">
    <location>
        <begin position="221"/>
        <end position="241"/>
    </location>
</feature>
<reference evidence="20" key="1">
    <citation type="submission" date="2016-02" db="EMBL/GenBank/DDBJ databases">
        <title>Comparative genomics of biotechnologically important yeasts.</title>
        <authorList>
            <consortium name="DOE Joint Genome Institute"/>
            <person name="Riley R."/>
            <person name="Haridas S."/>
            <person name="Wolfe K.H."/>
            <person name="Lopes M.R."/>
            <person name="Hittinger C.T."/>
            <person name="Goker M."/>
            <person name="Salamov A."/>
            <person name="Wisecaver J."/>
            <person name="Long T.M."/>
            <person name="Aerts A.L."/>
            <person name="Barry K."/>
            <person name="Choi C."/>
            <person name="Clum A."/>
            <person name="Coughlan A.Y."/>
            <person name="Deshpande S."/>
            <person name="Douglass A.P."/>
            <person name="Hanson S.J."/>
            <person name="Klenk H.-P."/>
            <person name="Labutti K."/>
            <person name="Lapidus A."/>
            <person name="Lindquist E."/>
            <person name="Lipzen A."/>
            <person name="Meier-Kolthoff J.P."/>
            <person name="Ohm R.A."/>
            <person name="Otillar R.P."/>
            <person name="Pangilinan J."/>
            <person name="Peng Y."/>
            <person name="Rokas A."/>
            <person name="Rosa C.A."/>
            <person name="Scheuner C."/>
            <person name="Sibirny A.A."/>
            <person name="Slot J.C."/>
            <person name="Stielow J.B."/>
            <person name="Sun H."/>
            <person name="Kurtzman C.P."/>
            <person name="Blackwell M."/>
            <person name="Jeffries T.W."/>
            <person name="Grigoriev I.V."/>
        </authorList>
    </citation>
    <scope>NUCLEOTIDE SEQUENCE [LARGE SCALE GENOMIC DNA]</scope>
    <source>
        <strain evidence="20">NRRL Y-17796</strain>
    </source>
</reference>
<dbReference type="GO" id="GO:0006879">
    <property type="term" value="P:intracellular iron ion homeostasis"/>
    <property type="evidence" value="ECO:0007669"/>
    <property type="project" value="TreeGrafter"/>
</dbReference>
<evidence type="ECO:0000256" key="15">
    <source>
        <dbReference type="ARBA" id="ARBA00048483"/>
    </source>
</evidence>
<comment type="subcellular location">
    <subcellularLocation>
        <location evidence="1">Cell membrane</location>
        <topology evidence="1">Multi-pass membrane protein</topology>
    </subcellularLocation>
</comment>
<keyword evidence="17" id="KW-0732">Signal</keyword>
<evidence type="ECO:0000313" key="20">
    <source>
        <dbReference type="Proteomes" id="UP000095023"/>
    </source>
</evidence>
<keyword evidence="14" id="KW-0325">Glycoprotein</keyword>
<evidence type="ECO:0000256" key="6">
    <source>
        <dbReference type="ARBA" id="ARBA00022630"/>
    </source>
</evidence>
<sequence>MKNILLVLTLAFVHQAQAVVDATGMVTGCFYASDAANDGCYNVNEPYGCSCTKPEVLGSAALCVEKYKDQLATNDNSDAQLQEAWSNVLHMICFDSDHVDAGNYQAVLKQAQEEQWPMDVTEQLAEEASLAAVAFWKNQHTSKMFAWGIMIYFAALVAVSAFVRAVFFVNSRLGRALVYSPYLNKPRGYVSMPPTIGSKRAIPWNIGPFTLGSVLQRGQTIILLGYLVLIIVSYTTAYPLNSDNMRLPTNSAQWTKYLGDRAGIIAVMHLPLVVLFSGRNNILSWATSWSFDFLNVLHRWTARGMWVSAVIHAGVFTHLNRENYPDYQKMPFFMYALSAVSILSAVLFFSMYSLRHAFYEFFSYTHFVLVLVFLVMVHQHVKELRFTNWVYVAVGFWAFDRLMRVLRILWAGVWLTGKFTIDNGAVKVTLRSNRPLNLKPGSYVFLHVPRAGLFQSHPFSVCEAKPNNTFTLVIKPMKGMTNRLEQYVRRRGELFQDLRVWIDGTYGHTAPVEDYDNVLVIAGGVGVTGLYGYLETLKLFTSPTGELVQSSQRRKNVQFIWAVHSHKNITWANIEPLLNHGIEVQIYVTNVAENSNINEKQALARATGIPEDIIHYSGRPDLDSTISSWVQAPGSAAILTCGPPAMNDACRNIVARNLRTCKNTISYYEESFAW</sequence>
<dbReference type="Proteomes" id="UP000095023">
    <property type="component" value="Unassembled WGS sequence"/>
</dbReference>
<dbReference type="GO" id="GO:0052851">
    <property type="term" value="F:ferric-chelate reductase (NADPH) activity"/>
    <property type="evidence" value="ECO:0007669"/>
    <property type="project" value="UniProtKB-EC"/>
</dbReference>
<dbReference type="InterPro" id="IPR017927">
    <property type="entry name" value="FAD-bd_FR_type"/>
</dbReference>
<feature type="transmembrane region" description="Helical" evidence="16">
    <location>
        <begin position="261"/>
        <end position="279"/>
    </location>
</feature>
<keyword evidence="5" id="KW-1003">Cell membrane</keyword>
<dbReference type="Pfam" id="PF01794">
    <property type="entry name" value="Ferric_reduct"/>
    <property type="match status" value="1"/>
</dbReference>
<feature type="transmembrane region" description="Helical" evidence="16">
    <location>
        <begin position="144"/>
        <end position="167"/>
    </location>
</feature>
<dbReference type="EC" id="1.16.1.9" evidence="3"/>
<dbReference type="GO" id="GO:0015677">
    <property type="term" value="P:copper ion import"/>
    <property type="evidence" value="ECO:0007669"/>
    <property type="project" value="TreeGrafter"/>
</dbReference>
<dbReference type="CDD" id="cd06186">
    <property type="entry name" value="NOX_Duox_like_FAD_NADP"/>
    <property type="match status" value="1"/>
</dbReference>
<keyword evidence="7 16" id="KW-0812">Transmembrane</keyword>
<dbReference type="InterPro" id="IPR013112">
    <property type="entry name" value="FAD-bd_8"/>
</dbReference>
<feature type="signal peptide" evidence="17">
    <location>
        <begin position="1"/>
        <end position="18"/>
    </location>
</feature>
<dbReference type="SUPFAM" id="SSF52343">
    <property type="entry name" value="Ferredoxin reductase-like, C-terminal NADP-linked domain"/>
    <property type="match status" value="1"/>
</dbReference>
<keyword evidence="6" id="KW-0285">Flavoprotein</keyword>
<evidence type="ECO:0000313" key="19">
    <source>
        <dbReference type="EMBL" id="ODV92623.1"/>
    </source>
</evidence>
<dbReference type="PROSITE" id="PS51384">
    <property type="entry name" value="FAD_FR"/>
    <property type="match status" value="1"/>
</dbReference>
<dbReference type="InterPro" id="IPR013121">
    <property type="entry name" value="Fe_red_NAD-bd_6"/>
</dbReference>
<keyword evidence="9" id="KW-0249">Electron transport</keyword>
<evidence type="ECO:0000259" key="18">
    <source>
        <dbReference type="PROSITE" id="PS51384"/>
    </source>
</evidence>
<keyword evidence="12" id="KW-0406">Ion transport</keyword>
<dbReference type="SUPFAM" id="SSF63380">
    <property type="entry name" value="Riboflavin synthase domain-like"/>
    <property type="match status" value="1"/>
</dbReference>
<name>A0A1E4TLK8_9ASCO</name>
<dbReference type="SFLD" id="SFLDS00052">
    <property type="entry name" value="Ferric_Reductase_Domain"/>
    <property type="match status" value="1"/>
</dbReference>
<organism evidence="19 20">
    <name type="scientific">Tortispora caseinolytica NRRL Y-17796</name>
    <dbReference type="NCBI Taxonomy" id="767744"/>
    <lineage>
        <taxon>Eukaryota</taxon>
        <taxon>Fungi</taxon>
        <taxon>Dikarya</taxon>
        <taxon>Ascomycota</taxon>
        <taxon>Saccharomycotina</taxon>
        <taxon>Trigonopsidomycetes</taxon>
        <taxon>Trigonopsidales</taxon>
        <taxon>Trigonopsidaceae</taxon>
        <taxon>Tortispora</taxon>
    </lineage>
</organism>
<evidence type="ECO:0000256" key="8">
    <source>
        <dbReference type="ARBA" id="ARBA00022827"/>
    </source>
</evidence>
<evidence type="ECO:0000256" key="17">
    <source>
        <dbReference type="SAM" id="SignalP"/>
    </source>
</evidence>
<keyword evidence="10 16" id="KW-1133">Transmembrane helix</keyword>
<dbReference type="EMBL" id="KV453841">
    <property type="protein sequence ID" value="ODV92623.1"/>
    <property type="molecule type" value="Genomic_DNA"/>
</dbReference>
<feature type="transmembrane region" description="Helical" evidence="16">
    <location>
        <begin position="386"/>
        <end position="403"/>
    </location>
</feature>
<dbReference type="PANTHER" id="PTHR32361">
    <property type="entry name" value="FERRIC/CUPRIC REDUCTASE TRANSMEMBRANE COMPONENT"/>
    <property type="match status" value="1"/>
</dbReference>
<dbReference type="GO" id="GO:0006826">
    <property type="term" value="P:iron ion transport"/>
    <property type="evidence" value="ECO:0007669"/>
    <property type="project" value="TreeGrafter"/>
</dbReference>
<dbReference type="OrthoDB" id="4494341at2759"/>
<evidence type="ECO:0000256" key="10">
    <source>
        <dbReference type="ARBA" id="ARBA00022989"/>
    </source>
</evidence>
<evidence type="ECO:0000256" key="3">
    <source>
        <dbReference type="ARBA" id="ARBA00012668"/>
    </source>
</evidence>
<dbReference type="InterPro" id="IPR013130">
    <property type="entry name" value="Fe3_Rdtase_TM_dom"/>
</dbReference>
<dbReference type="Pfam" id="PF08022">
    <property type="entry name" value="FAD_binding_8"/>
    <property type="match status" value="1"/>
</dbReference>
<dbReference type="AlphaFoldDB" id="A0A1E4TLK8"/>
<protein>
    <recommendedName>
        <fullName evidence="3">ferric-chelate reductase (NADPH)</fullName>
        <ecNumber evidence="3">1.16.1.9</ecNumber>
    </recommendedName>
</protein>
<accession>A0A1E4TLK8</accession>
<dbReference type="GO" id="GO:0005886">
    <property type="term" value="C:plasma membrane"/>
    <property type="evidence" value="ECO:0007669"/>
    <property type="project" value="UniProtKB-SubCell"/>
</dbReference>
<dbReference type="InterPro" id="IPR017938">
    <property type="entry name" value="Riboflavin_synthase-like_b-brl"/>
</dbReference>
<dbReference type="InterPro" id="IPR051410">
    <property type="entry name" value="Ferric/Cupric_Reductase"/>
</dbReference>
<evidence type="ECO:0000256" key="11">
    <source>
        <dbReference type="ARBA" id="ARBA00023002"/>
    </source>
</evidence>
<keyword evidence="20" id="KW-1185">Reference proteome</keyword>
<evidence type="ECO:0000256" key="12">
    <source>
        <dbReference type="ARBA" id="ARBA00023065"/>
    </source>
</evidence>
<feature type="transmembrane region" description="Helical" evidence="16">
    <location>
        <begin position="332"/>
        <end position="354"/>
    </location>
</feature>
<dbReference type="Gene3D" id="3.40.50.80">
    <property type="entry name" value="Nucleotide-binding domain of ferredoxin-NADP reductase (FNR) module"/>
    <property type="match status" value="1"/>
</dbReference>
<dbReference type="SFLD" id="SFLDG01168">
    <property type="entry name" value="Ferric_reductase_subgroup_(FRE"/>
    <property type="match status" value="1"/>
</dbReference>
<evidence type="ECO:0000256" key="1">
    <source>
        <dbReference type="ARBA" id="ARBA00004651"/>
    </source>
</evidence>
<feature type="transmembrane region" description="Helical" evidence="16">
    <location>
        <begin position="300"/>
        <end position="320"/>
    </location>
</feature>